<dbReference type="PROSITE" id="PS51164">
    <property type="entry name" value="CBM1_2"/>
    <property type="match status" value="1"/>
</dbReference>
<evidence type="ECO:0000256" key="1">
    <source>
        <dbReference type="ARBA" id="ARBA00022729"/>
    </source>
</evidence>
<keyword evidence="1 2" id="KW-0732">Signal</keyword>
<evidence type="ECO:0000256" key="2">
    <source>
        <dbReference type="SAM" id="SignalP"/>
    </source>
</evidence>
<evidence type="ECO:0000313" key="4">
    <source>
        <dbReference type="EMBL" id="KZS98808.1"/>
    </source>
</evidence>
<dbReference type="SMART" id="SM00236">
    <property type="entry name" value="fCBD"/>
    <property type="match status" value="1"/>
</dbReference>
<dbReference type="Pfam" id="PF00734">
    <property type="entry name" value="CBM_1"/>
    <property type="match status" value="1"/>
</dbReference>
<evidence type="ECO:0000259" key="3">
    <source>
        <dbReference type="PROSITE" id="PS51164"/>
    </source>
</evidence>
<sequence>MKFFALPFLVSGVFAALEPGLVAREPLTSSPTSTITSIKTSSTPCTTLISSTRVVYPPCPTQSCITYGPTTTTYSTVLPCSPIASAPSTTALCTSTFTSTRSGTVTACPAYTCAPITETVVSTSTIPCPTTTISTTIITTSTSPTTTPTSITTPPGTGPCTFTVLSSYTAIKDCFPTTSIGTCSPGPTTITVTSTSSGFCPTSTPISTHCDTTITTTLGNVTRDCSTSGSCGPTTGLLTRTSVISGPCPTTSSTRTYCISTLTTTTGYITSDCFPTTAAGCTGGIYPQTSLYTTLANCTITKTGSTSSTSSTISTTTTTSTPLSQLQTHWGQCGGLGYNGPTSCLPTYTCSPVAPTYYSQCL</sequence>
<organism evidence="4 5">
    <name type="scientific">Sistotremastrum niveocremeum HHB9708</name>
    <dbReference type="NCBI Taxonomy" id="1314777"/>
    <lineage>
        <taxon>Eukaryota</taxon>
        <taxon>Fungi</taxon>
        <taxon>Dikarya</taxon>
        <taxon>Basidiomycota</taxon>
        <taxon>Agaricomycotina</taxon>
        <taxon>Agaricomycetes</taxon>
        <taxon>Sistotremastrales</taxon>
        <taxon>Sistotremastraceae</taxon>
        <taxon>Sertulicium</taxon>
        <taxon>Sertulicium niveocremeum</taxon>
    </lineage>
</organism>
<dbReference type="InterPro" id="IPR000254">
    <property type="entry name" value="CBD"/>
</dbReference>
<name>A0A165AD08_9AGAM</name>
<dbReference type="Proteomes" id="UP000076722">
    <property type="component" value="Unassembled WGS sequence"/>
</dbReference>
<dbReference type="GO" id="GO:0005576">
    <property type="term" value="C:extracellular region"/>
    <property type="evidence" value="ECO:0007669"/>
    <property type="project" value="InterPro"/>
</dbReference>
<dbReference type="InterPro" id="IPR035971">
    <property type="entry name" value="CBD_sf"/>
</dbReference>
<dbReference type="AlphaFoldDB" id="A0A165AD08"/>
<proteinExistence type="predicted"/>
<keyword evidence="5" id="KW-1185">Reference proteome</keyword>
<feature type="signal peptide" evidence="2">
    <location>
        <begin position="1"/>
        <end position="15"/>
    </location>
</feature>
<protein>
    <recommendedName>
        <fullName evidence="3">CBM1 domain-containing protein</fullName>
    </recommendedName>
</protein>
<gene>
    <name evidence="4" type="ORF">SISNIDRAFT_1696</name>
</gene>
<feature type="domain" description="CBM1" evidence="3">
    <location>
        <begin position="325"/>
        <end position="362"/>
    </location>
</feature>
<dbReference type="GO" id="GO:0005975">
    <property type="term" value="P:carbohydrate metabolic process"/>
    <property type="evidence" value="ECO:0007669"/>
    <property type="project" value="InterPro"/>
</dbReference>
<dbReference type="GO" id="GO:0030248">
    <property type="term" value="F:cellulose binding"/>
    <property type="evidence" value="ECO:0007669"/>
    <property type="project" value="InterPro"/>
</dbReference>
<dbReference type="SUPFAM" id="SSF57180">
    <property type="entry name" value="Cellulose-binding domain"/>
    <property type="match status" value="1"/>
</dbReference>
<reference evidence="4 5" key="1">
    <citation type="journal article" date="2016" name="Mol. Biol. Evol.">
        <title>Comparative Genomics of Early-Diverging Mushroom-Forming Fungi Provides Insights into the Origins of Lignocellulose Decay Capabilities.</title>
        <authorList>
            <person name="Nagy L.G."/>
            <person name="Riley R."/>
            <person name="Tritt A."/>
            <person name="Adam C."/>
            <person name="Daum C."/>
            <person name="Floudas D."/>
            <person name="Sun H."/>
            <person name="Yadav J.S."/>
            <person name="Pangilinan J."/>
            <person name="Larsson K.H."/>
            <person name="Matsuura K."/>
            <person name="Barry K."/>
            <person name="Labutti K."/>
            <person name="Kuo R."/>
            <person name="Ohm R.A."/>
            <person name="Bhattacharya S.S."/>
            <person name="Shirouzu T."/>
            <person name="Yoshinaga Y."/>
            <person name="Martin F.M."/>
            <person name="Grigoriev I.V."/>
            <person name="Hibbett D.S."/>
        </authorList>
    </citation>
    <scope>NUCLEOTIDE SEQUENCE [LARGE SCALE GENOMIC DNA]</scope>
    <source>
        <strain evidence="4 5">HHB9708</strain>
    </source>
</reference>
<dbReference type="EMBL" id="KV419394">
    <property type="protein sequence ID" value="KZS98808.1"/>
    <property type="molecule type" value="Genomic_DNA"/>
</dbReference>
<accession>A0A165AD08</accession>
<evidence type="ECO:0000313" key="5">
    <source>
        <dbReference type="Proteomes" id="UP000076722"/>
    </source>
</evidence>
<feature type="chain" id="PRO_5013266535" description="CBM1 domain-containing protein" evidence="2">
    <location>
        <begin position="16"/>
        <end position="362"/>
    </location>
</feature>